<dbReference type="OrthoDB" id="128867at2759"/>
<dbReference type="InterPro" id="IPR036322">
    <property type="entry name" value="WD40_repeat_dom_sf"/>
</dbReference>
<dbReference type="InterPro" id="IPR047088">
    <property type="entry name" value="ORC5_C"/>
</dbReference>
<dbReference type="GO" id="GO:0005664">
    <property type="term" value="C:nuclear origin of replication recognition complex"/>
    <property type="evidence" value="ECO:0007669"/>
    <property type="project" value="TreeGrafter"/>
</dbReference>
<keyword evidence="4" id="KW-1185">Reference proteome</keyword>
<feature type="repeat" description="WD" evidence="1">
    <location>
        <begin position="395"/>
        <end position="423"/>
    </location>
</feature>
<evidence type="ECO:0000313" key="4">
    <source>
        <dbReference type="Proteomes" id="UP000054776"/>
    </source>
</evidence>
<dbReference type="Gene3D" id="2.130.10.10">
    <property type="entry name" value="YVTN repeat-like/Quinoprotein amine dehydrogenase"/>
    <property type="match status" value="1"/>
</dbReference>
<feature type="domain" description="Origin recognition complex subunit 5 C-terminal" evidence="2">
    <location>
        <begin position="706"/>
        <end position="836"/>
    </location>
</feature>
<organism evidence="3 4">
    <name type="scientific">Trichinella spiralis</name>
    <name type="common">Trichina worm</name>
    <dbReference type="NCBI Taxonomy" id="6334"/>
    <lineage>
        <taxon>Eukaryota</taxon>
        <taxon>Metazoa</taxon>
        <taxon>Ecdysozoa</taxon>
        <taxon>Nematoda</taxon>
        <taxon>Enoplea</taxon>
        <taxon>Dorylaimia</taxon>
        <taxon>Trichinellida</taxon>
        <taxon>Trichinellidae</taxon>
        <taxon>Trichinella</taxon>
    </lineage>
</organism>
<evidence type="ECO:0000259" key="2">
    <source>
        <dbReference type="Pfam" id="PF14630"/>
    </source>
</evidence>
<comment type="caution">
    <text evidence="3">The sequence shown here is derived from an EMBL/GenBank/DDBJ whole genome shotgun (WGS) entry which is preliminary data.</text>
</comment>
<dbReference type="InterPro" id="IPR001680">
    <property type="entry name" value="WD40_rpt"/>
</dbReference>
<dbReference type="InterPro" id="IPR015943">
    <property type="entry name" value="WD40/YVTN_repeat-like_dom_sf"/>
</dbReference>
<sequence>MNINKTTGYINLKFYTKDSTSHFQMDEFEFFELCSDIEGYYYDTRSGIIYKLSSETNRIPGVPTKSDLLRAREKREFLAFRNYEVLQFNASKLRNRYRYKCNSLASIHQHATYSKWEAHQFMECAIRDAFDAGNYELRKKTHFPLNASIKCLFMDAYCENDALLSIWNLNGKLFSHLGYPYAYSQHFLDVLVSSELHFNDETIFYENACLCETALDGIKFFVAGRTDSSNNCSLFEAAFSRESTSQLLPLTRKAGINDCASVTAMEYNNYCKTLFICCGNYIAILASNSFIFKTMLRFRNFAETMAVNKDGSCVYVGMSGFEVIRHDIREAFRKAVFRDVVSVRACSLKLCERDNSIIMLSFNGEMQEVDLRTGKTVMTYDRHCNRGFKLPLIMDPEERVILSTGADGIVRIWSKLTGELVQIIDVSSPITDKFSIPQIACTNIFKKGIRPAEVIVAREGGYRLYQLKKGRISKRFPGLEILLEKLWKILSTRNDISLLHLFGEQIYLASELLKEILHSKKSTVRLWRPKDVFLKQQLLRQNLQNLRKEMLSILLLLPKFKEMTGLNICSVTLSECPWPYQAYRSTSGGAEIFEIGIPHIKTKKVINNIIESRPYRGNNNLYEKYVQLYVDILRKYSSSEFEMKFIIERNYLKFLERTEKYANCRKFRKNDPTFTWEALKPVVKEHNQCRFLFSFHVDREKQYDQLALYEKYLLISGYIASYNPERTDRRYFVKLAEKSRVRRKEGQHENAAAHLRGPKIFTEERMLSIFFYLLRESHADISMDLFSSIRKLCTYGYLSRVSSIANMNTVRYRCLASFNTLARVASTVGIELADFLYDVSSKKLNIEKERA</sequence>
<keyword evidence="1" id="KW-0853">WD repeat</keyword>
<protein>
    <submittedName>
        <fullName evidence="3">Origin recognition complex subunit 5</fullName>
    </submittedName>
</protein>
<dbReference type="STRING" id="6334.A0A0V1B6E1"/>
<reference evidence="3 4" key="1">
    <citation type="submission" date="2015-01" db="EMBL/GenBank/DDBJ databases">
        <title>Evolution of Trichinella species and genotypes.</title>
        <authorList>
            <person name="Korhonen P.K."/>
            <person name="Edoardo P."/>
            <person name="Giuseppe L.R."/>
            <person name="Gasser R.B."/>
        </authorList>
    </citation>
    <scope>NUCLEOTIDE SEQUENCE [LARGE SCALE GENOMIC DNA]</scope>
    <source>
        <strain evidence="3">ISS3</strain>
    </source>
</reference>
<dbReference type="GO" id="GO:0006270">
    <property type="term" value="P:DNA replication initiation"/>
    <property type="evidence" value="ECO:0007669"/>
    <property type="project" value="TreeGrafter"/>
</dbReference>
<dbReference type="AlphaFoldDB" id="A0A0V1B6E1"/>
<gene>
    <name evidence="3" type="primary">Orc5</name>
    <name evidence="3" type="ORF">T01_1223</name>
</gene>
<dbReference type="PROSITE" id="PS50082">
    <property type="entry name" value="WD_REPEATS_2"/>
    <property type="match status" value="1"/>
</dbReference>
<accession>A0A0V1B6E1</accession>
<dbReference type="EMBL" id="JYDH01000097">
    <property type="protein sequence ID" value="KRY32477.1"/>
    <property type="molecule type" value="Genomic_DNA"/>
</dbReference>
<dbReference type="PANTHER" id="PTHR12705:SF0">
    <property type="entry name" value="ORIGIN RECOGNITION COMPLEX SUBUNIT 5"/>
    <property type="match status" value="1"/>
</dbReference>
<dbReference type="Pfam" id="PF14630">
    <property type="entry name" value="ORC5_C"/>
    <property type="match status" value="1"/>
</dbReference>
<dbReference type="PANTHER" id="PTHR12705">
    <property type="entry name" value="ORIGIN RECOGNITION COMPLEX SUBUNIT 5"/>
    <property type="match status" value="1"/>
</dbReference>
<evidence type="ECO:0000256" key="1">
    <source>
        <dbReference type="PROSITE-ProRule" id="PRU00221"/>
    </source>
</evidence>
<proteinExistence type="predicted"/>
<dbReference type="GO" id="GO:0003688">
    <property type="term" value="F:DNA replication origin binding"/>
    <property type="evidence" value="ECO:0007669"/>
    <property type="project" value="TreeGrafter"/>
</dbReference>
<dbReference type="InterPro" id="IPR020796">
    <property type="entry name" value="ORC5"/>
</dbReference>
<dbReference type="Proteomes" id="UP000054776">
    <property type="component" value="Unassembled WGS sequence"/>
</dbReference>
<dbReference type="SUPFAM" id="SSF50978">
    <property type="entry name" value="WD40 repeat-like"/>
    <property type="match status" value="1"/>
</dbReference>
<name>A0A0V1B6E1_TRISP</name>
<evidence type="ECO:0000313" key="3">
    <source>
        <dbReference type="EMBL" id="KRY32477.1"/>
    </source>
</evidence>
<dbReference type="InParanoid" id="A0A0V1B6E1"/>